<name>A0AAD6HW54_9EURO</name>
<organism evidence="2 3">
    <name type="scientific">Penicillium malachiteum</name>
    <dbReference type="NCBI Taxonomy" id="1324776"/>
    <lineage>
        <taxon>Eukaryota</taxon>
        <taxon>Fungi</taxon>
        <taxon>Dikarya</taxon>
        <taxon>Ascomycota</taxon>
        <taxon>Pezizomycotina</taxon>
        <taxon>Eurotiomycetes</taxon>
        <taxon>Eurotiomycetidae</taxon>
        <taxon>Eurotiales</taxon>
        <taxon>Aspergillaceae</taxon>
        <taxon>Penicillium</taxon>
    </lineage>
</organism>
<evidence type="ECO:0008006" key="4">
    <source>
        <dbReference type="Google" id="ProtNLM"/>
    </source>
</evidence>
<dbReference type="InterPro" id="IPR018814">
    <property type="entry name" value="DUF5427"/>
</dbReference>
<feature type="compositionally biased region" description="Low complexity" evidence="1">
    <location>
        <begin position="74"/>
        <end position="83"/>
    </location>
</feature>
<evidence type="ECO:0000313" key="2">
    <source>
        <dbReference type="EMBL" id="KAJ5740483.1"/>
    </source>
</evidence>
<feature type="region of interest" description="Disordered" evidence="1">
    <location>
        <begin position="19"/>
        <end position="132"/>
    </location>
</feature>
<evidence type="ECO:0000256" key="1">
    <source>
        <dbReference type="SAM" id="MobiDB-lite"/>
    </source>
</evidence>
<dbReference type="Pfam" id="PF10310">
    <property type="entry name" value="DUF5427"/>
    <property type="match status" value="1"/>
</dbReference>
<feature type="compositionally biased region" description="Low complexity" evidence="1">
    <location>
        <begin position="117"/>
        <end position="126"/>
    </location>
</feature>
<feature type="compositionally biased region" description="Polar residues" evidence="1">
    <location>
        <begin position="22"/>
        <end position="36"/>
    </location>
</feature>
<sequence length="498" mass="53406">MPPKGSKPTSDELLAQFDNLGIDQSNKTSKPSQAPTDNAKAQEDVLAELDNLAAQRPSSGPGTPRLSTDKPRSSTRSPRPSATIEREEKVRPSEETGRSSRAEITSELPKPEENAAPQQQEQPQEQQGGGWWGGIFATASAAMKQAEAAVKEIQNNEEAQRWAQQVKGNVGALRDLGGELRNMAIPTFTNLIHTLAPPISSHERLQIHVTHDFSGYPGVDPLVYAVFSRVMAQVEGGDLLVIQRGQESSPKRTLDVGGYISSAGWNDGPWWRTVTPGNPRTINAVSGTIEGSKLARASAESYATEYFSSRGGLEEAAKQASEVLSESNPVRSSDIFLAIQAIRQTVSADLFQAGASGEKDTSGAVEPEEAEDEIFFALYLHDPIHGIAFHTISQSVPAKWIEWLDASAPAVEDAEDAQVAHAEVPEAILEIIESGGVDPREWIAEWVEETLSLSAGVIAQRYVARRMGVGEGGVGKGKMRAEQASTVESGAGEAARAI</sequence>
<dbReference type="AlphaFoldDB" id="A0AAD6HW54"/>
<evidence type="ECO:0000313" key="3">
    <source>
        <dbReference type="Proteomes" id="UP001215712"/>
    </source>
</evidence>
<reference evidence="2" key="1">
    <citation type="journal article" date="2023" name="IMA Fungus">
        <title>Comparative genomic study of the Penicillium genus elucidates a diverse pangenome and 15 lateral gene transfer events.</title>
        <authorList>
            <person name="Petersen C."/>
            <person name="Sorensen T."/>
            <person name="Nielsen M.R."/>
            <person name="Sondergaard T.E."/>
            <person name="Sorensen J.L."/>
            <person name="Fitzpatrick D.A."/>
            <person name="Frisvad J.C."/>
            <person name="Nielsen K.L."/>
        </authorList>
    </citation>
    <scope>NUCLEOTIDE SEQUENCE</scope>
    <source>
        <strain evidence="2">IBT 17514</strain>
    </source>
</reference>
<proteinExistence type="predicted"/>
<feature type="compositionally biased region" description="Basic and acidic residues" evidence="1">
    <location>
        <begin position="84"/>
        <end position="101"/>
    </location>
</feature>
<gene>
    <name evidence="2" type="ORF">N7493_000355</name>
</gene>
<protein>
    <recommendedName>
        <fullName evidence="4">Maintenance of telomere capping protein 1</fullName>
    </recommendedName>
</protein>
<dbReference type="PANTHER" id="PTHR28265:SF1">
    <property type="entry name" value="MAINTENANCE OF TELOMERE CAPPING PROTEIN 1"/>
    <property type="match status" value="1"/>
</dbReference>
<dbReference type="EMBL" id="JAQJAN010000001">
    <property type="protein sequence ID" value="KAJ5740483.1"/>
    <property type="molecule type" value="Genomic_DNA"/>
</dbReference>
<reference evidence="2" key="2">
    <citation type="submission" date="2023-01" db="EMBL/GenBank/DDBJ databases">
        <authorList>
            <person name="Petersen C."/>
        </authorList>
    </citation>
    <scope>NUCLEOTIDE SEQUENCE</scope>
    <source>
        <strain evidence="2">IBT 17514</strain>
    </source>
</reference>
<comment type="caution">
    <text evidence="2">The sequence shown here is derived from an EMBL/GenBank/DDBJ whole genome shotgun (WGS) entry which is preliminary data.</text>
</comment>
<accession>A0AAD6HW54</accession>
<keyword evidence="3" id="KW-1185">Reference proteome</keyword>
<dbReference type="PANTHER" id="PTHR28265">
    <property type="entry name" value="MAINTENANCE OF TELOMERE CAPPING PROTEIN 1"/>
    <property type="match status" value="1"/>
</dbReference>
<feature type="region of interest" description="Disordered" evidence="1">
    <location>
        <begin position="474"/>
        <end position="498"/>
    </location>
</feature>
<dbReference type="Proteomes" id="UP001215712">
    <property type="component" value="Unassembled WGS sequence"/>
</dbReference>